<dbReference type="Proteomes" id="UP000287166">
    <property type="component" value="Unassembled WGS sequence"/>
</dbReference>
<dbReference type="RefSeq" id="XP_027616400.1">
    <property type="nucleotide sequence ID" value="XM_027760599.1"/>
</dbReference>
<dbReference type="AlphaFoldDB" id="A0A401GTE4"/>
<proteinExistence type="predicted"/>
<dbReference type="GeneID" id="38782404"/>
<name>A0A401GTE4_9APHY</name>
<evidence type="ECO:0008006" key="4">
    <source>
        <dbReference type="Google" id="ProtNLM"/>
    </source>
</evidence>
<dbReference type="EMBL" id="BFAD01000008">
    <property type="protein sequence ID" value="GBE85487.1"/>
    <property type="molecule type" value="Genomic_DNA"/>
</dbReference>
<evidence type="ECO:0000256" key="1">
    <source>
        <dbReference type="SAM" id="MobiDB-lite"/>
    </source>
</evidence>
<protein>
    <recommendedName>
        <fullName evidence="4">KOW domain-containing protein</fullName>
    </recommendedName>
</protein>
<accession>A0A401GTE4</accession>
<evidence type="ECO:0000313" key="3">
    <source>
        <dbReference type="Proteomes" id="UP000287166"/>
    </source>
</evidence>
<dbReference type="InParanoid" id="A0A401GTE4"/>
<sequence length="103" mass="11639">MSDRESKISTTSSDAPSDVSEGEIQANWSQRPHDGQVEVVRGPYKGRKGVVIRRKSTLAGNHISSWRYMVKLNATYDEHGVVVVQEEDQVVFLHVYLKPRSRA</sequence>
<comment type="caution">
    <text evidence="2">The sequence shown here is derived from an EMBL/GenBank/DDBJ whole genome shotgun (WGS) entry which is preliminary data.</text>
</comment>
<gene>
    <name evidence="2" type="ORF">SCP_0800040</name>
</gene>
<keyword evidence="3" id="KW-1185">Reference proteome</keyword>
<organism evidence="2 3">
    <name type="scientific">Sparassis crispa</name>
    <dbReference type="NCBI Taxonomy" id="139825"/>
    <lineage>
        <taxon>Eukaryota</taxon>
        <taxon>Fungi</taxon>
        <taxon>Dikarya</taxon>
        <taxon>Basidiomycota</taxon>
        <taxon>Agaricomycotina</taxon>
        <taxon>Agaricomycetes</taxon>
        <taxon>Polyporales</taxon>
        <taxon>Sparassidaceae</taxon>
        <taxon>Sparassis</taxon>
    </lineage>
</organism>
<feature type="region of interest" description="Disordered" evidence="1">
    <location>
        <begin position="1"/>
        <end position="40"/>
    </location>
</feature>
<reference evidence="2 3" key="1">
    <citation type="journal article" date="2018" name="Sci. Rep.">
        <title>Genome sequence of the cauliflower mushroom Sparassis crispa (Hanabiratake) and its association with beneficial usage.</title>
        <authorList>
            <person name="Kiyama R."/>
            <person name="Furutani Y."/>
            <person name="Kawaguchi K."/>
            <person name="Nakanishi T."/>
        </authorList>
    </citation>
    <scope>NUCLEOTIDE SEQUENCE [LARGE SCALE GENOMIC DNA]</scope>
</reference>
<evidence type="ECO:0000313" key="2">
    <source>
        <dbReference type="EMBL" id="GBE85487.1"/>
    </source>
</evidence>